<sequence>MNWQRFQTTEFGAIVDNVITAPWATMTSTPTNPEHYMANCIYVDASVLPPADTDLDAMETIQRQAHARVVYQFIDAKATMAPYASEWKTCLKARGLEIEMTPAWLLAFDLATQMVPAPIHATRVLTTVDEILDADGGASPYNSDAWCRHLRLQQLARGPSYGCFVSSVDSENNASVGVVSLHLASDGVAIVNWCGVPEAHRRHGHATSALVRALAYARDELHCTHVYLTAVDDGPIQLYQRVGFTIVDAGDEVQCLGPLLTP</sequence>
<dbReference type="Pfam" id="PF00583">
    <property type="entry name" value="Acetyltransf_1"/>
    <property type="match status" value="1"/>
</dbReference>
<dbReference type="RefSeq" id="XP_012203284.1">
    <property type="nucleotide sequence ID" value="XM_012347894.1"/>
</dbReference>
<dbReference type="KEGG" id="spar:SPRG_08650"/>
<dbReference type="PROSITE" id="PS51186">
    <property type="entry name" value="GNAT"/>
    <property type="match status" value="1"/>
</dbReference>
<evidence type="ECO:0000259" key="1">
    <source>
        <dbReference type="PROSITE" id="PS51186"/>
    </source>
</evidence>
<protein>
    <recommendedName>
        <fullName evidence="1">N-acetyltransferase domain-containing protein</fullName>
    </recommendedName>
</protein>
<evidence type="ECO:0000313" key="3">
    <source>
        <dbReference type="Proteomes" id="UP000030745"/>
    </source>
</evidence>
<name>A0A067CGP8_SAPPC</name>
<evidence type="ECO:0000313" key="2">
    <source>
        <dbReference type="EMBL" id="KDO25997.1"/>
    </source>
</evidence>
<dbReference type="VEuPathDB" id="FungiDB:SPRG_08650"/>
<dbReference type="InterPro" id="IPR016181">
    <property type="entry name" value="Acyl_CoA_acyltransferase"/>
</dbReference>
<dbReference type="CDD" id="cd04301">
    <property type="entry name" value="NAT_SF"/>
    <property type="match status" value="1"/>
</dbReference>
<keyword evidence="3" id="KW-1185">Reference proteome</keyword>
<dbReference type="GO" id="GO:0016747">
    <property type="term" value="F:acyltransferase activity, transferring groups other than amino-acyl groups"/>
    <property type="evidence" value="ECO:0007669"/>
    <property type="project" value="InterPro"/>
</dbReference>
<gene>
    <name evidence="2" type="ORF">SPRG_08650</name>
</gene>
<dbReference type="EMBL" id="KK583227">
    <property type="protein sequence ID" value="KDO25997.1"/>
    <property type="molecule type" value="Genomic_DNA"/>
</dbReference>
<proteinExistence type="predicted"/>
<dbReference type="InterPro" id="IPR000182">
    <property type="entry name" value="GNAT_dom"/>
</dbReference>
<feature type="domain" description="N-acetyltransferase" evidence="1">
    <location>
        <begin position="117"/>
        <end position="262"/>
    </location>
</feature>
<dbReference type="OrthoDB" id="77142at2759"/>
<dbReference type="GeneID" id="24130864"/>
<dbReference type="Proteomes" id="UP000030745">
    <property type="component" value="Unassembled WGS sequence"/>
</dbReference>
<dbReference type="Gene3D" id="3.40.630.30">
    <property type="match status" value="1"/>
</dbReference>
<reference evidence="2 3" key="1">
    <citation type="journal article" date="2013" name="PLoS Genet.">
        <title>Distinctive expansion of potential virulence genes in the genome of the oomycete fish pathogen Saprolegnia parasitica.</title>
        <authorList>
            <person name="Jiang R.H."/>
            <person name="de Bruijn I."/>
            <person name="Haas B.J."/>
            <person name="Belmonte R."/>
            <person name="Lobach L."/>
            <person name="Christie J."/>
            <person name="van den Ackerveken G."/>
            <person name="Bottin A."/>
            <person name="Bulone V."/>
            <person name="Diaz-Moreno S.M."/>
            <person name="Dumas B."/>
            <person name="Fan L."/>
            <person name="Gaulin E."/>
            <person name="Govers F."/>
            <person name="Grenville-Briggs L.J."/>
            <person name="Horner N.R."/>
            <person name="Levin J.Z."/>
            <person name="Mammella M."/>
            <person name="Meijer H.J."/>
            <person name="Morris P."/>
            <person name="Nusbaum C."/>
            <person name="Oome S."/>
            <person name="Phillips A.J."/>
            <person name="van Rooyen D."/>
            <person name="Rzeszutek E."/>
            <person name="Saraiva M."/>
            <person name="Secombes C.J."/>
            <person name="Seidl M.F."/>
            <person name="Snel B."/>
            <person name="Stassen J.H."/>
            <person name="Sykes S."/>
            <person name="Tripathy S."/>
            <person name="van den Berg H."/>
            <person name="Vega-Arreguin J.C."/>
            <person name="Wawra S."/>
            <person name="Young S.K."/>
            <person name="Zeng Q."/>
            <person name="Dieguez-Uribeondo J."/>
            <person name="Russ C."/>
            <person name="Tyler B.M."/>
            <person name="van West P."/>
        </authorList>
    </citation>
    <scope>NUCLEOTIDE SEQUENCE [LARGE SCALE GENOMIC DNA]</scope>
    <source>
        <strain evidence="2 3">CBS 223.65</strain>
    </source>
</reference>
<dbReference type="SUPFAM" id="SSF55729">
    <property type="entry name" value="Acyl-CoA N-acyltransferases (Nat)"/>
    <property type="match status" value="1"/>
</dbReference>
<dbReference type="AlphaFoldDB" id="A0A067CGP8"/>
<accession>A0A067CGP8</accession>
<organism evidence="2 3">
    <name type="scientific">Saprolegnia parasitica (strain CBS 223.65)</name>
    <dbReference type="NCBI Taxonomy" id="695850"/>
    <lineage>
        <taxon>Eukaryota</taxon>
        <taxon>Sar</taxon>
        <taxon>Stramenopiles</taxon>
        <taxon>Oomycota</taxon>
        <taxon>Saprolegniomycetes</taxon>
        <taxon>Saprolegniales</taxon>
        <taxon>Saprolegniaceae</taxon>
        <taxon>Saprolegnia</taxon>
    </lineage>
</organism>